<proteinExistence type="predicted"/>
<sequence>MIESQEYKASFSVFDNTPIATTPVAPVAPIEVMDTSLPDDFFSHTPDLPLQLVEVPPLSAYADEPNVQGDTQVTAPVTPEINAPVNTDNNVQDTNESIGSSGSVTPVALAVVQAYEASKDELAEVERKPDHYLDRRVKQALRTSYKPDDTHYTRIPVWKVWRDDPLLMKEFYRSEFERLGLDYTQDNREYVFNCTKDSPFATGFLHPKCVRLMHISERGRAIADNEFGNGWYGWNGKTGFLALGEEYQEAYLHLESVVVPLEQALAQSQDAAPVEDTSLADEPNNLGSAVAS</sequence>
<evidence type="ECO:0000313" key="2">
    <source>
        <dbReference type="EMBL" id="AMG00227.1"/>
    </source>
</evidence>
<keyword evidence="3" id="KW-1185">Reference proteome</keyword>
<dbReference type="RefSeq" id="WP_061066202.1">
    <property type="nucleotide sequence ID" value="NZ_CP014039.2"/>
</dbReference>
<feature type="region of interest" description="Disordered" evidence="1">
    <location>
        <begin position="270"/>
        <end position="292"/>
    </location>
</feature>
<dbReference type="EMBL" id="CP014039">
    <property type="protein sequence ID" value="AMG00227.1"/>
    <property type="molecule type" value="Genomic_DNA"/>
</dbReference>
<accession>A0ABN4L3P2</accession>
<evidence type="ECO:0000256" key="1">
    <source>
        <dbReference type="SAM" id="MobiDB-lite"/>
    </source>
</evidence>
<dbReference type="Proteomes" id="UP000067422">
    <property type="component" value="Chromosome 2"/>
</dbReference>
<organism evidence="2 3">
    <name type="scientific">Vibrio harveyi</name>
    <name type="common">Beneckea harveyi</name>
    <dbReference type="NCBI Taxonomy" id="669"/>
    <lineage>
        <taxon>Bacteria</taxon>
        <taxon>Pseudomonadati</taxon>
        <taxon>Pseudomonadota</taxon>
        <taxon>Gammaproteobacteria</taxon>
        <taxon>Vibrionales</taxon>
        <taxon>Vibrionaceae</taxon>
        <taxon>Vibrio</taxon>
    </lineage>
</organism>
<reference evidence="2" key="1">
    <citation type="submission" date="2018-01" db="EMBL/GenBank/DDBJ databases">
        <title>FDA dAtabase for Regulatory Grade micrObial Sequences (FDA-ARGOS): Supporting development and validation of Infectious Disease Dx tests.</title>
        <authorList>
            <person name="Hoffmann M."/>
            <person name="Allard M."/>
            <person name="Evans P."/>
            <person name="Brown E."/>
            <person name="Tallon L."/>
            <person name="Sadzewicz L."/>
            <person name="Sengamalay N."/>
            <person name="Ott S."/>
            <person name="Godinez A."/>
            <person name="Nagaraj S."/>
            <person name="Vyas G."/>
            <person name="Aluvathingal J."/>
            <person name="Nadendla S."/>
            <person name="Geyer C."/>
            <person name="Sichtig H."/>
        </authorList>
    </citation>
    <scope>NUCLEOTIDE SEQUENCE</scope>
    <source>
        <strain evidence="2">FDAARGOS_107</strain>
    </source>
</reference>
<gene>
    <name evidence="2" type="ORF">AL538_21240</name>
</gene>
<name>A0ABN4L3P2_VIBHA</name>
<evidence type="ECO:0000313" key="3">
    <source>
        <dbReference type="Proteomes" id="UP000067422"/>
    </source>
</evidence>
<protein>
    <submittedName>
        <fullName evidence="2">Uncharacterized protein</fullName>
    </submittedName>
</protein>